<feature type="compositionally biased region" description="Polar residues" evidence="6">
    <location>
        <begin position="234"/>
        <end position="249"/>
    </location>
</feature>
<dbReference type="Proteomes" id="UP000735302">
    <property type="component" value="Unassembled WGS sequence"/>
</dbReference>
<feature type="compositionally biased region" description="Basic and acidic residues" evidence="6">
    <location>
        <begin position="805"/>
        <end position="824"/>
    </location>
</feature>
<dbReference type="SMART" id="SM00506">
    <property type="entry name" value="A1pp"/>
    <property type="match status" value="1"/>
</dbReference>
<feature type="region of interest" description="Disordered" evidence="6">
    <location>
        <begin position="218"/>
        <end position="525"/>
    </location>
</feature>
<dbReference type="EMBL" id="BLXT01000104">
    <property type="protein sequence ID" value="GFN74447.1"/>
    <property type="molecule type" value="Genomic_DNA"/>
</dbReference>
<feature type="region of interest" description="Disordered" evidence="6">
    <location>
        <begin position="950"/>
        <end position="1002"/>
    </location>
</feature>
<feature type="region of interest" description="Disordered" evidence="6">
    <location>
        <begin position="1585"/>
        <end position="1608"/>
    </location>
</feature>
<comment type="pathway">
    <text evidence="2">Protein modification; protein ubiquitination.</text>
</comment>
<evidence type="ECO:0000256" key="1">
    <source>
        <dbReference type="ARBA" id="ARBA00000900"/>
    </source>
</evidence>
<evidence type="ECO:0000256" key="6">
    <source>
        <dbReference type="SAM" id="MobiDB-lite"/>
    </source>
</evidence>
<dbReference type="InterPro" id="IPR002589">
    <property type="entry name" value="Macro_dom"/>
</dbReference>
<feature type="compositionally biased region" description="Basic and acidic residues" evidence="6">
    <location>
        <begin position="980"/>
        <end position="1002"/>
    </location>
</feature>
<evidence type="ECO:0000256" key="2">
    <source>
        <dbReference type="ARBA" id="ARBA00004906"/>
    </source>
</evidence>
<feature type="compositionally biased region" description="Basic and acidic residues" evidence="6">
    <location>
        <begin position="262"/>
        <end position="346"/>
    </location>
</feature>
<protein>
    <recommendedName>
        <fullName evidence="3">RING-type E3 ubiquitin transferase</fullName>
        <ecNumber evidence="3">2.3.2.27</ecNumber>
    </recommendedName>
</protein>
<organism evidence="8 9">
    <name type="scientific">Plakobranchus ocellatus</name>
    <dbReference type="NCBI Taxonomy" id="259542"/>
    <lineage>
        <taxon>Eukaryota</taxon>
        <taxon>Metazoa</taxon>
        <taxon>Spiralia</taxon>
        <taxon>Lophotrochozoa</taxon>
        <taxon>Mollusca</taxon>
        <taxon>Gastropoda</taxon>
        <taxon>Heterobranchia</taxon>
        <taxon>Euthyneura</taxon>
        <taxon>Panpulmonata</taxon>
        <taxon>Sacoglossa</taxon>
        <taxon>Placobranchoidea</taxon>
        <taxon>Plakobranchidae</taxon>
        <taxon>Plakobranchus</taxon>
    </lineage>
</organism>
<dbReference type="GO" id="GO:0046872">
    <property type="term" value="F:metal ion binding"/>
    <property type="evidence" value="ECO:0007669"/>
    <property type="project" value="UniProtKB-KW"/>
</dbReference>
<dbReference type="GO" id="GO:0061630">
    <property type="term" value="F:ubiquitin protein ligase activity"/>
    <property type="evidence" value="ECO:0007669"/>
    <property type="project" value="UniProtKB-EC"/>
</dbReference>
<dbReference type="GO" id="GO:0007219">
    <property type="term" value="P:Notch signaling pathway"/>
    <property type="evidence" value="ECO:0007669"/>
    <property type="project" value="InterPro"/>
</dbReference>
<dbReference type="Gene3D" id="3.40.220.10">
    <property type="entry name" value="Leucine Aminopeptidase, subunit E, domain 1"/>
    <property type="match status" value="1"/>
</dbReference>
<dbReference type="CDD" id="cd02907">
    <property type="entry name" value="Macro_Af1521_BAL-like"/>
    <property type="match status" value="1"/>
</dbReference>
<name>A0AAV3XVS1_9GAST</name>
<feature type="compositionally biased region" description="Polar residues" evidence="6">
    <location>
        <begin position="181"/>
        <end position="191"/>
    </location>
</feature>
<dbReference type="PANTHER" id="PTHR12622">
    <property type="entry name" value="DELTEX-RELATED"/>
    <property type="match status" value="1"/>
</dbReference>
<feature type="region of interest" description="Disordered" evidence="6">
    <location>
        <begin position="1364"/>
        <end position="1404"/>
    </location>
</feature>
<dbReference type="Pfam" id="PF18102">
    <property type="entry name" value="DTC"/>
    <property type="match status" value="1"/>
</dbReference>
<dbReference type="InterPro" id="IPR043472">
    <property type="entry name" value="Macro_dom-like"/>
</dbReference>
<feature type="compositionally biased region" description="Basic and acidic residues" evidence="6">
    <location>
        <begin position="79"/>
        <end position="93"/>
    </location>
</feature>
<dbReference type="SUPFAM" id="SSF52949">
    <property type="entry name" value="Macro domain-like"/>
    <property type="match status" value="1"/>
</dbReference>
<feature type="compositionally biased region" description="Polar residues" evidence="6">
    <location>
        <begin position="67"/>
        <end position="78"/>
    </location>
</feature>
<dbReference type="InterPro" id="IPR039396">
    <property type="entry name" value="Deltex_C"/>
</dbReference>
<keyword evidence="5" id="KW-0479">Metal-binding</keyword>
<comment type="catalytic activity">
    <reaction evidence="1">
        <text>S-ubiquitinyl-[E2 ubiquitin-conjugating enzyme]-L-cysteine + [acceptor protein]-L-lysine = [E2 ubiquitin-conjugating enzyme]-L-cysteine + N(6)-ubiquitinyl-[acceptor protein]-L-lysine.</text>
        <dbReference type="EC" id="2.3.2.27"/>
    </reaction>
</comment>
<accession>A0AAV3XVS1</accession>
<evidence type="ECO:0000256" key="3">
    <source>
        <dbReference type="ARBA" id="ARBA00012483"/>
    </source>
</evidence>
<feature type="compositionally biased region" description="Polar residues" evidence="6">
    <location>
        <begin position="1376"/>
        <end position="1404"/>
    </location>
</feature>
<dbReference type="InterPro" id="IPR039399">
    <property type="entry name" value="Deltex_C_sf"/>
</dbReference>
<dbReference type="InterPro" id="IPR039398">
    <property type="entry name" value="Deltex_fam"/>
</dbReference>
<evidence type="ECO:0000313" key="9">
    <source>
        <dbReference type="Proteomes" id="UP000735302"/>
    </source>
</evidence>
<evidence type="ECO:0000259" key="7">
    <source>
        <dbReference type="PROSITE" id="PS51154"/>
    </source>
</evidence>
<evidence type="ECO:0000313" key="8">
    <source>
        <dbReference type="EMBL" id="GFN74447.1"/>
    </source>
</evidence>
<proteinExistence type="predicted"/>
<feature type="region of interest" description="Disordered" evidence="6">
    <location>
        <begin position="694"/>
        <end position="718"/>
    </location>
</feature>
<feature type="region of interest" description="Disordered" evidence="6">
    <location>
        <begin position="54"/>
        <end position="198"/>
    </location>
</feature>
<keyword evidence="9" id="KW-1185">Reference proteome</keyword>
<comment type="caution">
    <text evidence="8">The sequence shown here is derived from an EMBL/GenBank/DDBJ whole genome shotgun (WGS) entry which is preliminary data.</text>
</comment>
<feature type="compositionally biased region" description="Polar residues" evidence="6">
    <location>
        <begin position="788"/>
        <end position="804"/>
    </location>
</feature>
<feature type="region of interest" description="Disordered" evidence="6">
    <location>
        <begin position="758"/>
        <end position="828"/>
    </location>
</feature>
<dbReference type="GO" id="GO:0016567">
    <property type="term" value="P:protein ubiquitination"/>
    <property type="evidence" value="ECO:0007669"/>
    <property type="project" value="InterPro"/>
</dbReference>
<feature type="compositionally biased region" description="Basic and acidic residues" evidence="6">
    <location>
        <begin position="129"/>
        <end position="167"/>
    </location>
</feature>
<feature type="compositionally biased region" description="Basic and acidic residues" evidence="6">
    <location>
        <begin position="366"/>
        <end position="381"/>
    </location>
</feature>
<feature type="region of interest" description="Disordered" evidence="6">
    <location>
        <begin position="1121"/>
        <end position="1147"/>
    </location>
</feature>
<dbReference type="Pfam" id="PF01661">
    <property type="entry name" value="Macro"/>
    <property type="match status" value="1"/>
</dbReference>
<sequence length="1813" mass="205632">MPTAITAEEYPADEKADNLEHDINKAVEGVSNKKYDDASPVSSNETDCFETTFNKSDKEVPHAGTVPLQTVDSCSHSEQMADKRDSFENDTSKKSIKGAFTSHDSKEKMDPSYGLEDQTSEGNVKHITSSHDSKEKTNPKCSETRRACMGEKRTSNYTEGELKEEFSRNQLMRSRSESSKKMIQSEGTSILSHGKPEVEEASVIKECRTRTRCAVGKIKQSGTKGDCYSEPRRANNQVRNSSQQTQATQYEEHNETWAMDTVRTETTKGLPKNEEKEKKSECIRNEEREKKRNEEKEKTSKYTRNEERKKPNRSTRNEEREELIGHTRNVETEKLCGYLRNEETKKPSGYPTNEEREKPSGLIRSVETEKPSGLIRNEKTEMPSGYTGNEETEKPSGFSRNEETEMPSGFTRNEETEMPSGFSRNEETEMPSGYIKNEETEKPSGFSRNGETEMPSGFSRNEEAEMPSGYAGYKYKGDKVSNYIRPNPYPGTKKTTKAIEESSRVQTGSIYESPKEPDEPQIITNSNVARENLDTSEEYFRTQMDTRHNLQADETSKSDKETHLNILTCDPSLREYLYKCAKEFKETPVEARQGLQARETDYLAEIFQADKFDKKHSYHTNMDVKPVSVDEATNQAAEKSKISTGIKYCLDRDNEKDDVEGHKDGSSDTKQTENITRNVWLERKETRDFQTGQYCRSREGNGNLPIEPERSSRGHFKTSNGARFQHKEVERSFDTESNYADRQLGKEYDDLVYGKRPQQAGQIKEFDEKPQASKIGRTRHMPHVSLERPSTNSAREDNFPTSRQSENRGERQDRYVDTQTKSKNELSANQFDGQIEIVGKRQQASLSGERHKMAHGVPAISSQRQTTSEDIFFRSRQSVRQGEGQQISFDVNSEGMVWDEQLKSEDVYSSYDLQERESEEFGERQISNYEMAKRSNMNSDFPTNLFQKQNSREDHFSKQPALQDEGQEMYNDARTRKRRDAQTERERGDYKEQDGLNRRTDTDLQGQTNQETEYIKVDIKINCHLKSSVLLLSSIVLLPKKRNWSSVNVSVDQIEDSIISLSGEQEEVQSMIDEIRHMFGDERSSLSFIRYKSKQQLPAENISSVRGSSLSRKTYRIDPEQDIQRSNLGGASGLGRESSVDPPGRTLSGDLVTRNSGIKVKVLKTDITAQRVDAIVNAANSRLKHGGGVAKAIADKAGSDLVLECSRFTKGEKKVGVTELFVSSGGKLPARHVIHAVGPNWKAYKEERKEECARDLRRTVLNCLLEAAARGCHSIAIPSISAAIFGVPHPICTKAYLEAVQTFDIYNERYLKSNLKEILFVDIMNEMVGHIQRQFRSGWEKELPLMQVSDDFQYARKLCEQKDFKKSQPDERGYQPEQTSPVTQSVSNTQRSFSAPRPTLSSSEATSQKLAGYLYSVGGCNLCASAEPALRQRPDLVVLIGQLFKNLHWSPVVDVEREININVDFPNQKNIFAFLGGKRSFPLIVQFHLDKYDQQNLDWVFNDVGNYWSIIRTHIKQVQSVVFTCAALYSGSLQAGRYPYLVDDKFLGAFTRNVYEFLMKSKLQGCNVTIAAGSEAMTKVHKVLESRQPASGKSEATGGPSRNSENSKRECGVCFQDNAFPNSLACCNGDLCRSCKKKCQVCPFCRTPFKLVTGDQPKGTMNISLSKIPLKGYERHGSYEITYLFPSGTQQSNHPDPGKRYDSVRRTAYVPASSEGHQVLRLLRLAFLRCLTFTIGVSHTTGRSGVIVWNDIHHKTSLKEGSPYAYPDSNYLKSVTEDLAAKNVTESSMTKEEMRDLSKLENDLKFYRSFKDL</sequence>
<reference evidence="8 9" key="1">
    <citation type="journal article" date="2021" name="Elife">
        <title>Chloroplast acquisition without the gene transfer in kleptoplastic sea slugs, Plakobranchus ocellatus.</title>
        <authorList>
            <person name="Maeda T."/>
            <person name="Takahashi S."/>
            <person name="Yoshida T."/>
            <person name="Shimamura S."/>
            <person name="Takaki Y."/>
            <person name="Nagai Y."/>
            <person name="Toyoda A."/>
            <person name="Suzuki Y."/>
            <person name="Arimoto A."/>
            <person name="Ishii H."/>
            <person name="Satoh N."/>
            <person name="Nishiyama T."/>
            <person name="Hasebe M."/>
            <person name="Maruyama T."/>
            <person name="Minagawa J."/>
            <person name="Obokata J."/>
            <person name="Shigenobu S."/>
        </authorList>
    </citation>
    <scope>NUCLEOTIDE SEQUENCE [LARGE SCALE GENOMIC DNA]</scope>
</reference>
<gene>
    <name evidence="8" type="ORF">PoB_000095300</name>
</gene>
<feature type="compositionally biased region" description="Basic and acidic residues" evidence="6">
    <location>
        <begin position="1364"/>
        <end position="1374"/>
    </location>
</feature>
<dbReference type="PROSITE" id="PS51154">
    <property type="entry name" value="MACRO"/>
    <property type="match status" value="1"/>
</dbReference>
<feature type="domain" description="Macro" evidence="7">
    <location>
        <begin position="1147"/>
        <end position="1314"/>
    </location>
</feature>
<evidence type="ECO:0000256" key="5">
    <source>
        <dbReference type="ARBA" id="ARBA00022723"/>
    </source>
</evidence>
<evidence type="ECO:0000256" key="4">
    <source>
        <dbReference type="ARBA" id="ARBA00022679"/>
    </source>
</evidence>
<dbReference type="EC" id="2.3.2.27" evidence="3"/>
<dbReference type="Gene3D" id="3.30.390.130">
    <property type="match status" value="1"/>
</dbReference>
<keyword evidence="4" id="KW-0808">Transferase</keyword>